<dbReference type="EMBL" id="KL596828">
    <property type="protein sequence ID" value="KER23956.1"/>
    <property type="molecule type" value="Genomic_DNA"/>
</dbReference>
<evidence type="ECO:0000313" key="1">
    <source>
        <dbReference type="EMBL" id="KER23956.1"/>
    </source>
</evidence>
<evidence type="ECO:0000313" key="2">
    <source>
        <dbReference type="Proteomes" id="UP000054324"/>
    </source>
</evidence>
<name>A0A074Z9P6_OPIVI</name>
<dbReference type="Proteomes" id="UP000054324">
    <property type="component" value="Unassembled WGS sequence"/>
</dbReference>
<dbReference type="OrthoDB" id="247013at2759"/>
<dbReference type="KEGG" id="ovi:T265_08255"/>
<protein>
    <submittedName>
        <fullName evidence="1">Uncharacterized protein</fullName>
    </submittedName>
</protein>
<dbReference type="CTD" id="20322434"/>
<dbReference type="AlphaFoldDB" id="A0A074Z9P6"/>
<accession>A0A074Z9P6</accession>
<gene>
    <name evidence="1" type="ORF">T265_08255</name>
</gene>
<reference evidence="1 2" key="1">
    <citation type="submission" date="2013-11" db="EMBL/GenBank/DDBJ databases">
        <title>Opisthorchis viverrini - life in the bile duct.</title>
        <authorList>
            <person name="Young N.D."/>
            <person name="Nagarajan N."/>
            <person name="Lin S.J."/>
            <person name="Korhonen P.K."/>
            <person name="Jex A.R."/>
            <person name="Hall R.S."/>
            <person name="Safavi-Hemami H."/>
            <person name="Kaewkong W."/>
            <person name="Bertrand D."/>
            <person name="Gao S."/>
            <person name="Seet Q."/>
            <person name="Wongkham S."/>
            <person name="Teh B.T."/>
            <person name="Wongkham C."/>
            <person name="Intapan P.M."/>
            <person name="Maleewong W."/>
            <person name="Yang X."/>
            <person name="Hu M."/>
            <person name="Wang Z."/>
            <person name="Hofmann A."/>
            <person name="Sternberg P.W."/>
            <person name="Tan P."/>
            <person name="Wang J."/>
            <person name="Gasser R.B."/>
        </authorList>
    </citation>
    <scope>NUCLEOTIDE SEQUENCE [LARGE SCALE GENOMIC DNA]</scope>
</reference>
<proteinExistence type="predicted"/>
<keyword evidence="2" id="KW-1185">Reference proteome</keyword>
<dbReference type="RefSeq" id="XP_009172267.1">
    <property type="nucleotide sequence ID" value="XM_009174003.1"/>
</dbReference>
<organism evidence="1 2">
    <name type="scientific">Opisthorchis viverrini</name>
    <name type="common">Southeast Asian liver fluke</name>
    <dbReference type="NCBI Taxonomy" id="6198"/>
    <lineage>
        <taxon>Eukaryota</taxon>
        <taxon>Metazoa</taxon>
        <taxon>Spiralia</taxon>
        <taxon>Lophotrochozoa</taxon>
        <taxon>Platyhelminthes</taxon>
        <taxon>Trematoda</taxon>
        <taxon>Digenea</taxon>
        <taxon>Opisthorchiida</taxon>
        <taxon>Opisthorchiata</taxon>
        <taxon>Opisthorchiidae</taxon>
        <taxon>Opisthorchis</taxon>
    </lineage>
</organism>
<sequence>MPQKRSTRAGILAGCPSLDGGSRGAGFVFEPRTLRPPGDNSRQAEASFRYLATMPSEGNTTAEILLGCPTLDRSSRDAEAAFEP</sequence>
<dbReference type="GeneID" id="20322434"/>